<evidence type="ECO:0000313" key="2">
    <source>
        <dbReference type="EMBL" id="OBV37514.1"/>
    </source>
</evidence>
<comment type="caution">
    <text evidence="2">The sequence shown here is derived from an EMBL/GenBank/DDBJ whole genome shotgun (WGS) entry which is preliminary data.</text>
</comment>
<dbReference type="STRING" id="1747903.ASR47_1003174"/>
<dbReference type="PROSITE" id="PS50851">
    <property type="entry name" value="CHEW"/>
    <property type="match status" value="1"/>
</dbReference>
<dbReference type="Proteomes" id="UP000092713">
    <property type="component" value="Unassembled WGS sequence"/>
</dbReference>
<dbReference type="InterPro" id="IPR002545">
    <property type="entry name" value="CheW-lke_dom"/>
</dbReference>
<evidence type="ECO:0000313" key="3">
    <source>
        <dbReference type="Proteomes" id="UP000092713"/>
    </source>
</evidence>
<proteinExistence type="predicted"/>
<dbReference type="InterPro" id="IPR036061">
    <property type="entry name" value="CheW-like_dom_sf"/>
</dbReference>
<keyword evidence="3" id="KW-1185">Reference proteome</keyword>
<dbReference type="GO" id="GO:0007165">
    <property type="term" value="P:signal transduction"/>
    <property type="evidence" value="ECO:0007669"/>
    <property type="project" value="InterPro"/>
</dbReference>
<reference evidence="2 3" key="1">
    <citation type="submission" date="2016-04" db="EMBL/GenBank/DDBJ databases">
        <title>Draft genome sequence of Janthinobacterium psychrotolerans sp. nov., isolated from freshwater sediments in Denmark.</title>
        <authorList>
            <person name="Gong X."/>
            <person name="Skrivergaard S."/>
            <person name="Korsgaard B.S."/>
            <person name="Schreiber L."/>
            <person name="Marshall I.P."/>
            <person name="Finster K."/>
            <person name="Schramm A."/>
        </authorList>
    </citation>
    <scope>NUCLEOTIDE SEQUENCE [LARGE SCALE GENOMIC DNA]</scope>
    <source>
        <strain evidence="2 3">S3-2</strain>
    </source>
</reference>
<dbReference type="OrthoDB" id="5298045at2"/>
<dbReference type="EMBL" id="LOCQ01000060">
    <property type="protein sequence ID" value="OBV37514.1"/>
    <property type="molecule type" value="Genomic_DNA"/>
</dbReference>
<accession>A0A1A7BXP1</accession>
<dbReference type="Pfam" id="PF01584">
    <property type="entry name" value="CheW"/>
    <property type="match status" value="1"/>
</dbReference>
<dbReference type="AlphaFoldDB" id="A0A1A7BXP1"/>
<protein>
    <submittedName>
        <fullName evidence="2">Twitching motility protein PilI</fullName>
    </submittedName>
</protein>
<gene>
    <name evidence="2" type="ORF">ASR47_1003174</name>
</gene>
<name>A0A1A7BXP1_9BURK</name>
<organism evidence="2 3">
    <name type="scientific">Janthinobacterium psychrotolerans</name>
    <dbReference type="NCBI Taxonomy" id="1747903"/>
    <lineage>
        <taxon>Bacteria</taxon>
        <taxon>Pseudomonadati</taxon>
        <taxon>Pseudomonadota</taxon>
        <taxon>Betaproteobacteria</taxon>
        <taxon>Burkholderiales</taxon>
        <taxon>Oxalobacteraceae</taxon>
        <taxon>Janthinobacterium</taxon>
    </lineage>
</organism>
<dbReference type="SUPFAM" id="SSF50341">
    <property type="entry name" value="CheW-like"/>
    <property type="match status" value="1"/>
</dbReference>
<feature type="domain" description="CheW-like" evidence="1">
    <location>
        <begin position="45"/>
        <end position="187"/>
    </location>
</feature>
<sequence>MRITPGISASASPPFEGGARHGRLRQYQLQLHERVQAARSGALAGRKDLGVRLGGRHCLLDLTQLGEIVIPAGLQVQGVPLAQDWYLGLAAMRGRLTAIIDLARYMGQPACGLHGESRLITFAPRLGLDCAVLVERVLGLRQQRGMLAAATPPEMAPFPWAARALRDSEQQHWLRLDLAQLAQAERFLDAGFASALAGTTAGPHLAHNHKELR</sequence>
<dbReference type="PATRIC" id="fig|1747903.4.peg.1034"/>
<dbReference type="RefSeq" id="WP_082989076.1">
    <property type="nucleotide sequence ID" value="NZ_LOCQ01000060.1"/>
</dbReference>
<dbReference type="Gene3D" id="2.40.50.180">
    <property type="entry name" value="CheA-289, Domain 4"/>
    <property type="match status" value="1"/>
</dbReference>
<evidence type="ECO:0000259" key="1">
    <source>
        <dbReference type="PROSITE" id="PS50851"/>
    </source>
</evidence>
<dbReference type="GO" id="GO:0006935">
    <property type="term" value="P:chemotaxis"/>
    <property type="evidence" value="ECO:0007669"/>
    <property type="project" value="InterPro"/>
</dbReference>